<proteinExistence type="predicted"/>
<organism evidence="2 3">
    <name type="scientific">Photobacterium damselae</name>
    <dbReference type="NCBI Taxonomy" id="38293"/>
    <lineage>
        <taxon>Bacteria</taxon>
        <taxon>Pseudomonadati</taxon>
        <taxon>Pseudomonadota</taxon>
        <taxon>Gammaproteobacteria</taxon>
        <taxon>Vibrionales</taxon>
        <taxon>Vibrionaceae</taxon>
        <taxon>Photobacterium</taxon>
    </lineage>
</organism>
<dbReference type="AlphaFoldDB" id="A0ABD6X742"/>
<dbReference type="SUPFAM" id="SSF49354">
    <property type="entry name" value="PapD-like"/>
    <property type="match status" value="1"/>
</dbReference>
<evidence type="ECO:0000313" key="2">
    <source>
        <dbReference type="EMBL" id="PSU18748.1"/>
    </source>
</evidence>
<dbReference type="Proteomes" id="UP000241404">
    <property type="component" value="Unassembled WGS sequence"/>
</dbReference>
<evidence type="ECO:0000313" key="3">
    <source>
        <dbReference type="Proteomes" id="UP000241404"/>
    </source>
</evidence>
<dbReference type="EMBL" id="PYMM01000001">
    <property type="protein sequence ID" value="PSU18748.1"/>
    <property type="molecule type" value="Genomic_DNA"/>
</dbReference>
<keyword evidence="1" id="KW-0732">Signal</keyword>
<evidence type="ECO:0008006" key="4">
    <source>
        <dbReference type="Google" id="ProtNLM"/>
    </source>
</evidence>
<gene>
    <name evidence="2" type="ORF">CTM90_01855</name>
</gene>
<feature type="signal peptide" evidence="1">
    <location>
        <begin position="1"/>
        <end position="20"/>
    </location>
</feature>
<accession>A0ABD6X742</accession>
<protein>
    <recommendedName>
        <fullName evidence="4">Molecular chaperone</fullName>
    </recommendedName>
</protein>
<sequence length="236" mass="27040">MFKKYIVSLLLLIVTQQAFAISVDKMIVISKGSNETSTITVINDDNYPVFVKAQLSELMPDGKIKSFDNYDFKTWPIYLNHNEFIIDPKSRIKITVNNLQEMLGNEEDRDRIIGISFIPESYEKNNSTDKSLNILTGFKVWYIIPNQLKKVSGNIAYKKIKDNKYLLVNNTNTILKFNINACKAMGMNVNDKCIENLIVLAGKNKTLNLSSVKKGTVLIKAQDFRDRFDKELQIKI</sequence>
<reference evidence="2 3" key="1">
    <citation type="submission" date="2018-03" db="EMBL/GenBank/DDBJ databases">
        <title>Whole genome sequencing of Histamine producing bacteria.</title>
        <authorList>
            <person name="Butler K."/>
        </authorList>
    </citation>
    <scope>NUCLEOTIDE SEQUENCE [LARGE SCALE GENOMIC DNA]</scope>
    <source>
        <strain evidence="2 3">BT-6</strain>
    </source>
</reference>
<dbReference type="InterPro" id="IPR008962">
    <property type="entry name" value="PapD-like_sf"/>
</dbReference>
<evidence type="ECO:0000256" key="1">
    <source>
        <dbReference type="SAM" id="SignalP"/>
    </source>
</evidence>
<name>A0ABD6X742_PHODM</name>
<comment type="caution">
    <text evidence="2">The sequence shown here is derived from an EMBL/GenBank/DDBJ whole genome shotgun (WGS) entry which is preliminary data.</text>
</comment>
<feature type="chain" id="PRO_5044772641" description="Molecular chaperone" evidence="1">
    <location>
        <begin position="21"/>
        <end position="236"/>
    </location>
</feature>